<dbReference type="OMA" id="QFICKEK"/>
<dbReference type="Gene3D" id="3.40.50.410">
    <property type="entry name" value="von Willebrand factor, type A domain"/>
    <property type="match status" value="1"/>
</dbReference>
<keyword evidence="3" id="KW-1185">Reference proteome</keyword>
<dbReference type="SMART" id="SM00327">
    <property type="entry name" value="VWA"/>
    <property type="match status" value="1"/>
</dbReference>
<proteinExistence type="predicted"/>
<dbReference type="AlphaFoldDB" id="A0A8C9MPF8"/>
<dbReference type="PANTHER" id="PTHR24020">
    <property type="entry name" value="COLLAGEN ALPHA"/>
    <property type="match status" value="1"/>
</dbReference>
<dbReference type="InterPro" id="IPR050525">
    <property type="entry name" value="ECM_Assembly_Org"/>
</dbReference>
<dbReference type="Pfam" id="PF00092">
    <property type="entry name" value="VWA"/>
    <property type="match status" value="1"/>
</dbReference>
<dbReference type="GeneTree" id="ENSGT00940000155682"/>
<dbReference type="Ensembl" id="ENSSCAT00000007745.1">
    <property type="protein sequence ID" value="ENSSCAP00000006798.1"/>
    <property type="gene ID" value="ENSSCAG00000005284.1"/>
</dbReference>
<dbReference type="InterPro" id="IPR002035">
    <property type="entry name" value="VWF_A"/>
</dbReference>
<protein>
    <recommendedName>
        <fullName evidence="1">VWFA domain-containing protein</fullName>
    </recommendedName>
</protein>
<dbReference type="InterPro" id="IPR036465">
    <property type="entry name" value="vWFA_dom_sf"/>
</dbReference>
<evidence type="ECO:0000313" key="3">
    <source>
        <dbReference type="Proteomes" id="UP000694409"/>
    </source>
</evidence>
<dbReference type="Proteomes" id="UP000694409">
    <property type="component" value="Unassembled WGS sequence"/>
</dbReference>
<dbReference type="CDD" id="cd00198">
    <property type="entry name" value="vWFA"/>
    <property type="match status" value="1"/>
</dbReference>
<reference evidence="2" key="1">
    <citation type="submission" date="2025-08" db="UniProtKB">
        <authorList>
            <consortium name="Ensembl"/>
        </authorList>
    </citation>
    <scope>IDENTIFICATION</scope>
</reference>
<dbReference type="PROSITE" id="PS50234">
    <property type="entry name" value="VWFA"/>
    <property type="match status" value="1"/>
</dbReference>
<feature type="domain" description="VWFA" evidence="1">
    <location>
        <begin position="34"/>
        <end position="205"/>
    </location>
</feature>
<accession>A0A8C9MPF8</accession>
<evidence type="ECO:0000313" key="2">
    <source>
        <dbReference type="Ensembl" id="ENSSCAP00000006798.1"/>
    </source>
</evidence>
<dbReference type="PRINTS" id="PR00453">
    <property type="entry name" value="VWFADOMAIN"/>
</dbReference>
<name>A0A8C9MPF8_SERCA</name>
<dbReference type="SUPFAM" id="SSF53300">
    <property type="entry name" value="vWA-like"/>
    <property type="match status" value="1"/>
</dbReference>
<sequence length="205" mass="22658">RVNGVCGSSHPPSSCLLPPPAELAVAQCTQRPVDVAFLLDGSERIGEQNFQSAHHFMEDVARQLTLARSSSNHMNARIVLLQYGSEQDQNVVFLLTHNLTEISNDLAQIKYLNLSSNIRSAIIHATNNIMLSPGNGQRLAQRNAELSFDFITDGITGSKNLGEAINSMKQPDVMPTMVAPGSDVDMDEKNYDSLSQPRFFNRFIW</sequence>
<reference evidence="2" key="2">
    <citation type="submission" date="2025-09" db="UniProtKB">
        <authorList>
            <consortium name="Ensembl"/>
        </authorList>
    </citation>
    <scope>IDENTIFICATION</scope>
</reference>
<evidence type="ECO:0000259" key="1">
    <source>
        <dbReference type="PROSITE" id="PS50234"/>
    </source>
</evidence>
<organism evidence="2 3">
    <name type="scientific">Serinus canaria</name>
    <name type="common">Island canary</name>
    <name type="synonym">Fringilla canaria</name>
    <dbReference type="NCBI Taxonomy" id="9135"/>
    <lineage>
        <taxon>Eukaryota</taxon>
        <taxon>Metazoa</taxon>
        <taxon>Chordata</taxon>
        <taxon>Craniata</taxon>
        <taxon>Vertebrata</taxon>
        <taxon>Euteleostomi</taxon>
        <taxon>Archelosauria</taxon>
        <taxon>Archosauria</taxon>
        <taxon>Dinosauria</taxon>
        <taxon>Saurischia</taxon>
        <taxon>Theropoda</taxon>
        <taxon>Coelurosauria</taxon>
        <taxon>Aves</taxon>
        <taxon>Neognathae</taxon>
        <taxon>Neoaves</taxon>
        <taxon>Telluraves</taxon>
        <taxon>Australaves</taxon>
        <taxon>Passeriformes</taxon>
        <taxon>Passeroidea</taxon>
        <taxon>Fringillidae</taxon>
        <taxon>Carduelinae</taxon>
        <taxon>Serinus</taxon>
    </lineage>
</organism>